<gene>
    <name evidence="2" type="ORF">ABZ931_39320</name>
</gene>
<organism evidence="2 3">
    <name type="scientific">Streptomyces neyagawaensis</name>
    <dbReference type="NCBI Taxonomy" id="42238"/>
    <lineage>
        <taxon>Bacteria</taxon>
        <taxon>Bacillati</taxon>
        <taxon>Actinomycetota</taxon>
        <taxon>Actinomycetes</taxon>
        <taxon>Kitasatosporales</taxon>
        <taxon>Streptomycetaceae</taxon>
        <taxon>Streptomyces</taxon>
    </lineage>
</organism>
<comment type="caution">
    <text evidence="2">The sequence shown here is derived from an EMBL/GenBank/DDBJ whole genome shotgun (WGS) entry which is preliminary data.</text>
</comment>
<evidence type="ECO:0000313" key="3">
    <source>
        <dbReference type="Proteomes" id="UP001551189"/>
    </source>
</evidence>
<keyword evidence="3" id="KW-1185">Reference proteome</keyword>
<accession>A0ABV3BDT3</accession>
<name>A0ABV3BDT3_9ACTN</name>
<dbReference type="RefSeq" id="WP_359702978.1">
    <property type="nucleotide sequence ID" value="NZ_JBEYXT010000412.1"/>
</dbReference>
<evidence type="ECO:0000256" key="1">
    <source>
        <dbReference type="SAM" id="MobiDB-lite"/>
    </source>
</evidence>
<proteinExistence type="predicted"/>
<dbReference type="Proteomes" id="UP001551189">
    <property type="component" value="Unassembled WGS sequence"/>
</dbReference>
<dbReference type="EMBL" id="JBEYXT010000412">
    <property type="protein sequence ID" value="MEU6806971.1"/>
    <property type="molecule type" value="Genomic_DNA"/>
</dbReference>
<feature type="region of interest" description="Disordered" evidence="1">
    <location>
        <begin position="41"/>
        <end position="66"/>
    </location>
</feature>
<reference evidence="2 3" key="1">
    <citation type="submission" date="2024-06" db="EMBL/GenBank/DDBJ databases">
        <title>The Natural Products Discovery Center: Release of the First 8490 Sequenced Strains for Exploring Actinobacteria Biosynthetic Diversity.</title>
        <authorList>
            <person name="Kalkreuter E."/>
            <person name="Kautsar S.A."/>
            <person name="Yang D."/>
            <person name="Bader C.D."/>
            <person name="Teijaro C.N."/>
            <person name="Fluegel L."/>
            <person name="Davis C.M."/>
            <person name="Simpson J.R."/>
            <person name="Lauterbach L."/>
            <person name="Steele A.D."/>
            <person name="Gui C."/>
            <person name="Meng S."/>
            <person name="Li G."/>
            <person name="Viehrig K."/>
            <person name="Ye F."/>
            <person name="Su P."/>
            <person name="Kiefer A.F."/>
            <person name="Nichols A."/>
            <person name="Cepeda A.J."/>
            <person name="Yan W."/>
            <person name="Fan B."/>
            <person name="Jiang Y."/>
            <person name="Adhikari A."/>
            <person name="Zheng C.-J."/>
            <person name="Schuster L."/>
            <person name="Cowan T.M."/>
            <person name="Smanski M.J."/>
            <person name="Chevrette M.G."/>
            <person name="De Carvalho L.P.S."/>
            <person name="Shen B."/>
        </authorList>
    </citation>
    <scope>NUCLEOTIDE SEQUENCE [LARGE SCALE GENOMIC DNA]</scope>
    <source>
        <strain evidence="2 3">NPDC046851</strain>
    </source>
</reference>
<protein>
    <submittedName>
        <fullName evidence="2">Uncharacterized protein</fullName>
    </submittedName>
</protein>
<evidence type="ECO:0000313" key="2">
    <source>
        <dbReference type="EMBL" id="MEU6806971.1"/>
    </source>
</evidence>
<sequence length="66" mass="7154">MIDKEWACGDTTSARCVWLKKNDYGRLKVNGRDDPLRLDRDRGGVACGGGRTTTLTSSGRDPDAAP</sequence>